<evidence type="ECO:0000313" key="1">
    <source>
        <dbReference type="EMBL" id="OWZ17584.1"/>
    </source>
</evidence>
<protein>
    <submittedName>
        <fullName evidence="1">Uncharacterized protein</fullName>
    </submittedName>
</protein>
<evidence type="ECO:0000313" key="2">
    <source>
        <dbReference type="Proteomes" id="UP000198211"/>
    </source>
</evidence>
<keyword evidence="2" id="KW-1185">Reference proteome</keyword>
<accession>A0A225WJI3</accession>
<dbReference type="EMBL" id="NBNE01000730">
    <property type="protein sequence ID" value="OWZ17584.1"/>
    <property type="molecule type" value="Genomic_DNA"/>
</dbReference>
<name>A0A225WJI3_9STRA</name>
<sequence>MMKLQCTVLIHNYHKQNSNYSKKENPLRIILRPDATLFLGSFPIIFSNSNDRVHELEKVGFVRRNNLNLCACAALPGPVNAMPIPIADTGSDLTVSSECGWSLWICRIQHAE</sequence>
<dbReference type="Proteomes" id="UP000198211">
    <property type="component" value="Unassembled WGS sequence"/>
</dbReference>
<comment type="caution">
    <text evidence="1">The sequence shown here is derived from an EMBL/GenBank/DDBJ whole genome shotgun (WGS) entry which is preliminary data.</text>
</comment>
<gene>
    <name evidence="1" type="ORF">PHMEG_0008461</name>
</gene>
<dbReference type="AlphaFoldDB" id="A0A225WJI3"/>
<proteinExistence type="predicted"/>
<reference evidence="2" key="1">
    <citation type="submission" date="2017-03" db="EMBL/GenBank/DDBJ databases">
        <title>Phytopthora megakarya and P. palmivora, two closely related causual agents of cacao black pod achieved similar genome size and gene model numbers by different mechanisms.</title>
        <authorList>
            <person name="Ali S."/>
            <person name="Shao J."/>
            <person name="Larry D.J."/>
            <person name="Kronmiller B."/>
            <person name="Shen D."/>
            <person name="Strem M.D."/>
            <person name="Melnick R.L."/>
            <person name="Guiltinan M.J."/>
            <person name="Tyler B.M."/>
            <person name="Meinhardt L.W."/>
            <person name="Bailey B.A."/>
        </authorList>
    </citation>
    <scope>NUCLEOTIDE SEQUENCE [LARGE SCALE GENOMIC DNA]</scope>
    <source>
        <strain evidence="2">zdho120</strain>
    </source>
</reference>
<organism evidence="1 2">
    <name type="scientific">Phytophthora megakarya</name>
    <dbReference type="NCBI Taxonomy" id="4795"/>
    <lineage>
        <taxon>Eukaryota</taxon>
        <taxon>Sar</taxon>
        <taxon>Stramenopiles</taxon>
        <taxon>Oomycota</taxon>
        <taxon>Peronosporomycetes</taxon>
        <taxon>Peronosporales</taxon>
        <taxon>Peronosporaceae</taxon>
        <taxon>Phytophthora</taxon>
    </lineage>
</organism>